<evidence type="ECO:0000259" key="2">
    <source>
        <dbReference type="PROSITE" id="PS50011"/>
    </source>
</evidence>
<evidence type="ECO:0000313" key="3">
    <source>
        <dbReference type="Proteomes" id="UP001318040"/>
    </source>
</evidence>
<dbReference type="PANTHER" id="PTHR46240:SF1">
    <property type="entry name" value="SERINE_THREONINE-PROTEIN KINASE ULK4"/>
    <property type="match status" value="1"/>
</dbReference>
<dbReference type="GO" id="GO:0004672">
    <property type="term" value="F:protein kinase activity"/>
    <property type="evidence" value="ECO:0007669"/>
    <property type="project" value="InterPro"/>
</dbReference>
<feature type="domain" description="Protein kinase" evidence="2">
    <location>
        <begin position="35"/>
        <end position="302"/>
    </location>
</feature>
<feature type="compositionally biased region" description="Polar residues" evidence="1">
    <location>
        <begin position="340"/>
        <end position="355"/>
    </location>
</feature>
<accession>A0AAJ7TDG0</accession>
<dbReference type="Gene3D" id="1.10.510.10">
    <property type="entry name" value="Transferase(Phosphotransferase) domain 1"/>
    <property type="match status" value="1"/>
</dbReference>
<reference evidence="4" key="1">
    <citation type="submission" date="2025-08" db="UniProtKB">
        <authorList>
            <consortium name="RefSeq"/>
        </authorList>
    </citation>
    <scope>IDENTIFICATION</scope>
    <source>
        <tissue evidence="4">Sperm</tissue>
    </source>
</reference>
<dbReference type="InterPro" id="IPR045906">
    <property type="entry name" value="ULK4"/>
</dbReference>
<feature type="compositionally biased region" description="Polar residues" evidence="1">
    <location>
        <begin position="376"/>
        <end position="385"/>
    </location>
</feature>
<dbReference type="SUPFAM" id="SSF56112">
    <property type="entry name" value="Protein kinase-like (PK-like)"/>
    <property type="match status" value="1"/>
</dbReference>
<dbReference type="PANTHER" id="PTHR46240">
    <property type="entry name" value="SER/THR PROTEIN KINASE ULK4"/>
    <property type="match status" value="1"/>
</dbReference>
<feature type="compositionally biased region" description="Basic and acidic residues" evidence="1">
    <location>
        <begin position="357"/>
        <end position="371"/>
    </location>
</feature>
<gene>
    <name evidence="4" type="primary">ULK4</name>
</gene>
<protein>
    <submittedName>
        <fullName evidence="4">Serine/threonine-protein kinase ULK4 isoform X1</fullName>
    </submittedName>
</protein>
<keyword evidence="3" id="KW-1185">Reference proteome</keyword>
<name>A0AAJ7TDG0_PETMA</name>
<keyword evidence="4" id="KW-0808">Transferase</keyword>
<dbReference type="Proteomes" id="UP001318040">
    <property type="component" value="Chromosome 2"/>
</dbReference>
<dbReference type="InterPro" id="IPR016024">
    <property type="entry name" value="ARM-type_fold"/>
</dbReference>
<dbReference type="PROSITE" id="PS50011">
    <property type="entry name" value="PROTEIN_KINASE_DOM"/>
    <property type="match status" value="1"/>
</dbReference>
<dbReference type="CTD" id="54986"/>
<feature type="compositionally biased region" description="Low complexity" evidence="1">
    <location>
        <begin position="414"/>
        <end position="425"/>
    </location>
</feature>
<evidence type="ECO:0000256" key="1">
    <source>
        <dbReference type="SAM" id="MobiDB-lite"/>
    </source>
</evidence>
<keyword evidence="4" id="KW-0418">Kinase</keyword>
<dbReference type="SUPFAM" id="SSF48371">
    <property type="entry name" value="ARM repeat"/>
    <property type="match status" value="1"/>
</dbReference>
<dbReference type="CDD" id="cd14010">
    <property type="entry name" value="STKc_ULK4"/>
    <property type="match status" value="1"/>
</dbReference>
<dbReference type="InterPro" id="IPR056981">
    <property type="entry name" value="HEAT_ULK4_RUNKEL"/>
</dbReference>
<dbReference type="Pfam" id="PF23606">
    <property type="entry name" value="HEAT_ULK4"/>
    <property type="match status" value="1"/>
</dbReference>
<organism evidence="3 4">
    <name type="scientific">Petromyzon marinus</name>
    <name type="common">Sea lamprey</name>
    <dbReference type="NCBI Taxonomy" id="7757"/>
    <lineage>
        <taxon>Eukaryota</taxon>
        <taxon>Metazoa</taxon>
        <taxon>Chordata</taxon>
        <taxon>Craniata</taxon>
        <taxon>Vertebrata</taxon>
        <taxon>Cyclostomata</taxon>
        <taxon>Hyperoartia</taxon>
        <taxon>Petromyzontiformes</taxon>
        <taxon>Petromyzontidae</taxon>
        <taxon>Petromyzon</taxon>
    </lineage>
</organism>
<proteinExistence type="predicted"/>
<evidence type="ECO:0000313" key="4">
    <source>
        <dbReference type="RefSeq" id="XP_032815384.1"/>
    </source>
</evidence>
<dbReference type="RefSeq" id="XP_032815384.1">
    <property type="nucleotide sequence ID" value="XM_032959493.1"/>
</dbReference>
<sequence length="1298" mass="142794">MVEPNGRARRAGSPTTASLFFIGIVNREQSGMENFVLYEEIGRGRHTVVYKGRRKGTINFVAILCVEKCKRPQITNRVRLTHEVIHENIVQFLEWYETSNHLWLVVELCTGGSLDAVIAQDKHLPEDVVREFGIDLVSGLLHIHELGIIFSDLTPAKIMLDGPGNLKLSNLSLARAEGENLQEFFSLVAGEDGDSPDPEAAQGSPVYMAPEVLKGEEFSVASDFFSLGCMLYELFTGTPPFYSENFPELMENIFNEVPATPRVSGENAKKPSPEFVNLLKQLLQKDPSKRPERQALLEHPFWKGAFSESLPGDIGKPAGKSALNEDVVDASSASPPKGSSVASTATSLDRSTLSRSFKLEKPDELRPKSVMDTENESMFSLSSRSRAGVGPSAAVPPGTPSRARSAGQRQPPRTAGTADASTASQQASEQVFSTWELIFHESDLLITPIIDNPKILKPVPVKFDPKTLGVPAITGEKLAYLPELELARYLEQLCGTMAATDKSGSPRTRLNLLCYLCIISTHPHAANRLLNSHLLLVLIQQLQSAQNWDIRGKSARVLALLAHHATELKDTTVISEAMTAVTELVRESYRNSKLKQCLLPALGELMCLATRQEEKRRVSNESWHIPSAAFTVVLRCLRDGEEPLTNHLAAKVVENVCSGASAQTSGFQTAEVGPMLWYLFTHCTVDSLRVTAISALCRVSRRMPSCFQNVLEKVGLAPVLEALLSSIARVQQCLLTLFCIMLASGGHLQRLVHEKEFVAKIVRLLESPSVLIRAKAFLALHQVLQNNPDMLLYCCQSRLVMYIERDSRRTTPGKDQQQWGHEYLSRCLEILTTLIVHQLPQLTGEVVSVLESVSGRRHPSTVQAKQLKHQLPMLPVLLHLVTSQVFRPQIVNDEFLFKYGILLGYIKSIDYGETSIDGAVGQAQADEAMRVTLSVFEAITQHPVLLTQHHVAVVDSVLPPLTALVLSQSAERRMFSLRLLSEAASVLLGHEAVSSKASGVSPNAGLLRLVQETLLPEYENLLMEPDPVPAYALKLLLALVDYSPVFIRHLEELNLVPVLLQVLQEHQESMLGSSMYNVVCLLGNLVANKDTNMTALYQQGLVERLVPACMDAGVLVLEGESTSRPASPLLFVLLEMLQELLRRTADMVRRALQQQKLGDSRSTQVAEDMLLVNKPFTQLTCTFIQLLCVEESEVGERAMSCLSLVVQLYGAEDADCTGPESAAHLATALQATAPHPKQQKLLLRIIKRLVTADEKHTQSVRLHGDVLTSALQQLAITASSTADVTVASLASEILQHIL</sequence>
<dbReference type="InterPro" id="IPR011989">
    <property type="entry name" value="ARM-like"/>
</dbReference>
<dbReference type="InterPro" id="IPR011009">
    <property type="entry name" value="Kinase-like_dom_sf"/>
</dbReference>
<dbReference type="InterPro" id="IPR000719">
    <property type="entry name" value="Prot_kinase_dom"/>
</dbReference>
<dbReference type="Pfam" id="PF00069">
    <property type="entry name" value="Pkinase"/>
    <property type="match status" value="1"/>
</dbReference>
<dbReference type="KEGG" id="pmrn:116945208"/>
<dbReference type="GO" id="GO:0005524">
    <property type="term" value="F:ATP binding"/>
    <property type="evidence" value="ECO:0007669"/>
    <property type="project" value="InterPro"/>
</dbReference>
<dbReference type="Gene3D" id="1.25.10.10">
    <property type="entry name" value="Leucine-rich Repeat Variant"/>
    <property type="match status" value="3"/>
</dbReference>
<feature type="region of interest" description="Disordered" evidence="1">
    <location>
        <begin position="325"/>
        <end position="425"/>
    </location>
</feature>